<evidence type="ECO:0000313" key="12">
    <source>
        <dbReference type="EMBL" id="NWR58662.1"/>
    </source>
</evidence>
<keyword evidence="8" id="KW-0675">Receptor</keyword>
<keyword evidence="6" id="KW-0297">G-protein coupled receptor</keyword>
<feature type="transmembrane region" description="Helical" evidence="10">
    <location>
        <begin position="35"/>
        <end position="54"/>
    </location>
</feature>
<dbReference type="SUPFAM" id="SSF81321">
    <property type="entry name" value="Family A G protein-coupled receptor-like"/>
    <property type="match status" value="1"/>
</dbReference>
<evidence type="ECO:0000256" key="5">
    <source>
        <dbReference type="ARBA" id="ARBA00022989"/>
    </source>
</evidence>
<evidence type="ECO:0000256" key="6">
    <source>
        <dbReference type="ARBA" id="ARBA00023040"/>
    </source>
</evidence>
<feature type="transmembrane region" description="Helical" evidence="10">
    <location>
        <begin position="66"/>
        <end position="86"/>
    </location>
</feature>
<keyword evidence="4" id="KW-0552">Olfaction</keyword>
<dbReference type="OrthoDB" id="9836137at2759"/>
<proteinExistence type="predicted"/>
<comment type="caution">
    <text evidence="12">The sequence shown here is derived from an EMBL/GenBank/DDBJ whole genome shotgun (WGS) entry which is preliminary data.</text>
</comment>
<dbReference type="Proteomes" id="UP000551127">
    <property type="component" value="Unassembled WGS sequence"/>
</dbReference>
<evidence type="ECO:0000313" key="13">
    <source>
        <dbReference type="Proteomes" id="UP000551127"/>
    </source>
</evidence>
<feature type="signal peptide" evidence="11">
    <location>
        <begin position="1"/>
        <end position="18"/>
    </location>
</feature>
<evidence type="ECO:0000256" key="3">
    <source>
        <dbReference type="ARBA" id="ARBA00022692"/>
    </source>
</evidence>
<dbReference type="GO" id="GO:0004984">
    <property type="term" value="F:olfactory receptor activity"/>
    <property type="evidence" value="ECO:0007669"/>
    <property type="project" value="InterPro"/>
</dbReference>
<feature type="non-terminal residue" evidence="12">
    <location>
        <position position="1"/>
    </location>
</feature>
<keyword evidence="11" id="KW-0732">Signal</keyword>
<evidence type="ECO:0000256" key="4">
    <source>
        <dbReference type="ARBA" id="ARBA00022725"/>
    </source>
</evidence>
<comment type="subcellular location">
    <subcellularLocation>
        <location evidence="1">Cell membrane</location>
        <topology evidence="1">Multi-pass membrane protein</topology>
    </subcellularLocation>
</comment>
<evidence type="ECO:0000256" key="9">
    <source>
        <dbReference type="ARBA" id="ARBA00023224"/>
    </source>
</evidence>
<keyword evidence="4" id="KW-0716">Sensory transduction</keyword>
<evidence type="ECO:0000256" key="11">
    <source>
        <dbReference type="SAM" id="SignalP"/>
    </source>
</evidence>
<dbReference type="PANTHER" id="PTHR26452">
    <property type="entry name" value="OLFACTORY RECEPTOR"/>
    <property type="match status" value="1"/>
</dbReference>
<organism evidence="12 13">
    <name type="scientific">Bucorvus abyssinicus</name>
    <name type="common">Northern ground-hornbill</name>
    <name type="synonym">Abyssinian ground-hornbill</name>
    <dbReference type="NCBI Taxonomy" id="153643"/>
    <lineage>
        <taxon>Eukaryota</taxon>
        <taxon>Metazoa</taxon>
        <taxon>Chordata</taxon>
        <taxon>Craniata</taxon>
        <taxon>Vertebrata</taxon>
        <taxon>Euteleostomi</taxon>
        <taxon>Archelosauria</taxon>
        <taxon>Archosauria</taxon>
        <taxon>Dinosauria</taxon>
        <taxon>Saurischia</taxon>
        <taxon>Theropoda</taxon>
        <taxon>Coelurosauria</taxon>
        <taxon>Aves</taxon>
        <taxon>Neognathae</taxon>
        <taxon>Neoaves</taxon>
        <taxon>Telluraves</taxon>
        <taxon>Coraciimorphae</taxon>
        <taxon>Bucerotiformes</taxon>
        <taxon>Bucorvidae</taxon>
        <taxon>Bucorvus</taxon>
    </lineage>
</organism>
<keyword evidence="13" id="KW-1185">Reference proteome</keyword>
<dbReference type="GO" id="GO:0005886">
    <property type="term" value="C:plasma membrane"/>
    <property type="evidence" value="ECO:0007669"/>
    <property type="project" value="UniProtKB-SubCell"/>
</dbReference>
<feature type="non-terminal residue" evidence="12">
    <location>
        <position position="92"/>
    </location>
</feature>
<keyword evidence="9" id="KW-0807">Transducer</keyword>
<dbReference type="GO" id="GO:0004930">
    <property type="term" value="F:G protein-coupled receptor activity"/>
    <property type="evidence" value="ECO:0007669"/>
    <property type="project" value="UniProtKB-KW"/>
</dbReference>
<evidence type="ECO:0000256" key="2">
    <source>
        <dbReference type="ARBA" id="ARBA00022475"/>
    </source>
</evidence>
<protein>
    <submittedName>
        <fullName evidence="12">O14K1 protein</fullName>
    </submittedName>
</protein>
<evidence type="ECO:0000256" key="10">
    <source>
        <dbReference type="SAM" id="Phobius"/>
    </source>
</evidence>
<gene>
    <name evidence="12" type="primary">Or14k1</name>
    <name evidence="12" type="ORF">BUCABY_R13858</name>
</gene>
<dbReference type="InterPro" id="IPR050516">
    <property type="entry name" value="Olfactory_GPCR"/>
</dbReference>
<dbReference type="Pfam" id="PF13853">
    <property type="entry name" value="7tm_4"/>
    <property type="match status" value="1"/>
</dbReference>
<name>A0A7K4YHV0_BUCAB</name>
<keyword evidence="5 10" id="KW-1133">Transmembrane helix</keyword>
<feature type="chain" id="PRO_5029860180" evidence="11">
    <location>
        <begin position="19"/>
        <end position="92"/>
    </location>
</feature>
<keyword evidence="7 10" id="KW-0472">Membrane</keyword>
<evidence type="ECO:0000256" key="7">
    <source>
        <dbReference type="ARBA" id="ARBA00023136"/>
    </source>
</evidence>
<reference evidence="12 13" key="1">
    <citation type="submission" date="2019-09" db="EMBL/GenBank/DDBJ databases">
        <title>Bird 10,000 Genomes (B10K) Project - Family phase.</title>
        <authorList>
            <person name="Zhang G."/>
        </authorList>
    </citation>
    <scope>NUCLEOTIDE SEQUENCE [LARGE SCALE GENOMIC DNA]</scope>
    <source>
        <strain evidence="12">B10K-DU-012-80</strain>
    </source>
</reference>
<sequence length="92" mass="10226">AFACFVFMVVSYVQILRAVLRMPSEQGHHKAFSTYLPHLAIVSLWVSTGTFAYLKSSSISSPSLDLVVAVLYSVMPPVVNSLIYSMRNQDLK</sequence>
<keyword evidence="2" id="KW-1003">Cell membrane</keyword>
<dbReference type="EMBL" id="VYZL01001943">
    <property type="protein sequence ID" value="NWR58662.1"/>
    <property type="molecule type" value="Genomic_DNA"/>
</dbReference>
<evidence type="ECO:0000256" key="1">
    <source>
        <dbReference type="ARBA" id="ARBA00004651"/>
    </source>
</evidence>
<dbReference type="InterPro" id="IPR000725">
    <property type="entry name" value="Olfact_rcpt"/>
</dbReference>
<dbReference type="AlphaFoldDB" id="A0A7K4YHV0"/>
<keyword evidence="3 10" id="KW-0812">Transmembrane</keyword>
<accession>A0A7K4YHV0</accession>
<evidence type="ECO:0000256" key="8">
    <source>
        <dbReference type="ARBA" id="ARBA00023170"/>
    </source>
</evidence>
<dbReference type="Gene3D" id="1.20.1070.10">
    <property type="entry name" value="Rhodopsin 7-helix transmembrane proteins"/>
    <property type="match status" value="1"/>
</dbReference>